<comment type="caution">
    <text evidence="3">The sequence shown here is derived from an EMBL/GenBank/DDBJ whole genome shotgun (WGS) entry which is preliminary data.</text>
</comment>
<evidence type="ECO:0000313" key="4">
    <source>
        <dbReference type="Proteomes" id="UP001497497"/>
    </source>
</evidence>
<dbReference type="EMBL" id="CAXITT010000021">
    <property type="protein sequence ID" value="CAL1527719.1"/>
    <property type="molecule type" value="Genomic_DNA"/>
</dbReference>
<feature type="region of interest" description="Disordered" evidence="1">
    <location>
        <begin position="121"/>
        <end position="238"/>
    </location>
</feature>
<feature type="compositionally biased region" description="Polar residues" evidence="1">
    <location>
        <begin position="121"/>
        <end position="139"/>
    </location>
</feature>
<feature type="transmembrane region" description="Helical" evidence="2">
    <location>
        <begin position="391"/>
        <end position="412"/>
    </location>
</feature>
<accession>A0AAV2H220</accession>
<dbReference type="Gene3D" id="1.20.1250.20">
    <property type="entry name" value="MFS general substrate transporter like domains"/>
    <property type="match status" value="2"/>
</dbReference>
<feature type="compositionally biased region" description="Basic and acidic residues" evidence="1">
    <location>
        <begin position="1067"/>
        <end position="1081"/>
    </location>
</feature>
<sequence>MSHLGEQEKLVNDYSSERFIDESDSDEPESDHLIQESRSQNVNDINDKVTGGSLMKPSQNVEENPHVNGNYSSPSTISPGSDDLGSEKSSNKFVKFFGGKDIYDLKSTDATPVVVSLKPLTSSEDQMSQDNNDCNTFSDDSPAILDLGRPYNTTEPISSGKDNDSTSPSDSNEAKSPSTVEPSEQGGHKHFDVTNVDESALKTENEVKDQISDIKSESQRPSLLKVASSTSDGFSGQSNISYNQDTIGPLDNPDFLKRLQYSVSQAVDDDGFGTGNLDLDEFAGETQQTVPDMDGGWAWVVLFAAFCSLALTGATTFTAGVLMSAILEQIEDDITKASWIGAVHVSVLCMSGPFVGIVLSRLGSRWTVFCAGLILSSGLIGASFATTIGQLIISHGLVAGMGSGFILNTMFVTVGQYFNRYRGLACGLLATGSGAGMLAGGNALNLLFKSYGLSGTYLLWGGITCHTMVFGLLLRPSPEERLREAEKQMAKEPERFNIISQQDLRSGRNSVISGLNSQYSGGDQQSIFSGGPGRKLQRYPSKHSKGDLSVAPLLKAVLHKEMSRSSYSVATNRSRKSQKKSAPPASPSTGSKFTFGPANPANDASGTSTPGATPMSHNPHTFSPFTSQDQGDQASPNKKLGSQNQESVFLSSSTLGNTNIPESDTSSVIHAPSSPSNSQAPTEYGRSFRRRLLSQSSQAQSQYSISRLSQRPSIREQLQRNDLDNESLASTLVSHLQPRDALTPRHRLGSRSISSMMGSISSFPTALAIVKDDLSRLENVDGPMNKTIEQHLSALFDSLRLLKHKSFLVFITTSFLWAFGESPFTMYLPAYSISKGTSVTQASSLYTGMGFGSMCGRFLSGLVASDSGVGPILLHIGCLSIGGLVIALSPFISDDYTQQMICAGLFGLYTGSLVPLSSLITIELLGIGELGLGFGFLSLFQGVGYLLGPPVGGVFVKLVGYGNALSISGCIVLSASLLAMTIPILLRNSPEIEDDHDSLDDLERALRRISASDDGDGSDEETSTQDEQGQKLLLSGSQNLAAVFKKKDDGQGGPETSPRDASVTISIKEDAHEVIPEEKPSELPTIVEEAEKKSLGGDLE</sequence>
<organism evidence="3 4">
    <name type="scientific">Lymnaea stagnalis</name>
    <name type="common">Great pond snail</name>
    <name type="synonym">Helix stagnalis</name>
    <dbReference type="NCBI Taxonomy" id="6523"/>
    <lineage>
        <taxon>Eukaryota</taxon>
        <taxon>Metazoa</taxon>
        <taxon>Spiralia</taxon>
        <taxon>Lophotrochozoa</taxon>
        <taxon>Mollusca</taxon>
        <taxon>Gastropoda</taxon>
        <taxon>Heterobranchia</taxon>
        <taxon>Euthyneura</taxon>
        <taxon>Panpulmonata</taxon>
        <taxon>Hygrophila</taxon>
        <taxon>Lymnaeoidea</taxon>
        <taxon>Lymnaeidae</taxon>
        <taxon>Lymnaea</taxon>
    </lineage>
</organism>
<dbReference type="InterPro" id="IPR050327">
    <property type="entry name" value="Proton-linked_MCT"/>
</dbReference>
<feature type="region of interest" description="Disordered" evidence="1">
    <location>
        <begin position="1"/>
        <end position="89"/>
    </location>
</feature>
<feature type="compositionally biased region" description="Polar residues" evidence="1">
    <location>
        <begin position="227"/>
        <end position="238"/>
    </location>
</feature>
<dbReference type="AlphaFoldDB" id="A0AAV2H220"/>
<feature type="compositionally biased region" description="Basic and acidic residues" evidence="1">
    <location>
        <begin position="199"/>
        <end position="218"/>
    </location>
</feature>
<dbReference type="PANTHER" id="PTHR11360">
    <property type="entry name" value="MONOCARBOXYLATE TRANSPORTER"/>
    <property type="match status" value="1"/>
</dbReference>
<feature type="region of interest" description="Disordered" evidence="1">
    <location>
        <begin position="1010"/>
        <end position="1029"/>
    </location>
</feature>
<feature type="transmembrane region" description="Helical" evidence="2">
    <location>
        <begin position="297"/>
        <end position="327"/>
    </location>
</feature>
<evidence type="ECO:0000313" key="3">
    <source>
        <dbReference type="EMBL" id="CAL1527719.1"/>
    </source>
</evidence>
<proteinExistence type="predicted"/>
<feature type="compositionally biased region" description="Polar residues" evidence="1">
    <location>
        <begin position="602"/>
        <end position="681"/>
    </location>
</feature>
<feature type="compositionally biased region" description="Polar residues" evidence="1">
    <location>
        <begin position="56"/>
        <end position="79"/>
    </location>
</feature>
<feature type="transmembrane region" description="Helical" evidence="2">
    <location>
        <begin position="807"/>
        <end position="830"/>
    </location>
</feature>
<feature type="transmembrane region" description="Helical" evidence="2">
    <location>
        <begin position="898"/>
        <end position="917"/>
    </location>
</feature>
<feature type="transmembrane region" description="Helical" evidence="2">
    <location>
        <begin position="454"/>
        <end position="474"/>
    </location>
</feature>
<feature type="region of interest" description="Disordered" evidence="1">
    <location>
        <begin position="1044"/>
        <end position="1100"/>
    </location>
</feature>
<protein>
    <recommendedName>
        <fullName evidence="5">Major facilitator superfamily (MFS) profile domain-containing protein</fullName>
    </recommendedName>
</protein>
<gene>
    <name evidence="3" type="ORF">GSLYS_00001889001</name>
</gene>
<reference evidence="3 4" key="1">
    <citation type="submission" date="2024-04" db="EMBL/GenBank/DDBJ databases">
        <authorList>
            <consortium name="Genoscope - CEA"/>
            <person name="William W."/>
        </authorList>
    </citation>
    <scope>NUCLEOTIDE SEQUENCE [LARGE SCALE GENOMIC DNA]</scope>
</reference>
<feature type="compositionally biased region" description="Acidic residues" evidence="1">
    <location>
        <begin position="1013"/>
        <end position="1024"/>
    </location>
</feature>
<feature type="compositionally biased region" description="Low complexity" evidence="1">
    <location>
        <begin position="693"/>
        <end position="707"/>
    </location>
</feature>
<dbReference type="Proteomes" id="UP001497497">
    <property type="component" value="Unassembled WGS sequence"/>
</dbReference>
<keyword evidence="4" id="KW-1185">Reference proteome</keyword>
<dbReference type="GO" id="GO:0008028">
    <property type="term" value="F:monocarboxylic acid transmembrane transporter activity"/>
    <property type="evidence" value="ECO:0007669"/>
    <property type="project" value="TreeGrafter"/>
</dbReference>
<dbReference type="InterPro" id="IPR036259">
    <property type="entry name" value="MFS_trans_sf"/>
</dbReference>
<feature type="compositionally biased region" description="Polar residues" evidence="1">
    <location>
        <begin position="165"/>
        <end position="182"/>
    </location>
</feature>
<feature type="transmembrane region" description="Helical" evidence="2">
    <location>
        <begin position="366"/>
        <end position="385"/>
    </location>
</feature>
<evidence type="ECO:0000256" key="1">
    <source>
        <dbReference type="SAM" id="MobiDB-lite"/>
    </source>
</evidence>
<evidence type="ECO:0000256" key="2">
    <source>
        <dbReference type="SAM" id="Phobius"/>
    </source>
</evidence>
<keyword evidence="2" id="KW-0812">Transmembrane</keyword>
<keyword evidence="2" id="KW-1133">Transmembrane helix</keyword>
<feature type="compositionally biased region" description="Basic and acidic residues" evidence="1">
    <location>
        <begin position="1"/>
        <end position="21"/>
    </location>
</feature>
<feature type="transmembrane region" description="Helical" evidence="2">
    <location>
        <begin position="872"/>
        <end position="892"/>
    </location>
</feature>
<evidence type="ECO:0008006" key="5">
    <source>
        <dbReference type="Google" id="ProtNLM"/>
    </source>
</evidence>
<name>A0AAV2H220_LYMST</name>
<dbReference type="PANTHER" id="PTHR11360:SF310">
    <property type="entry name" value="MONOCARBOXYLATE TRANSPORTER 9-LIKE"/>
    <property type="match status" value="1"/>
</dbReference>
<dbReference type="InterPro" id="IPR011701">
    <property type="entry name" value="MFS"/>
</dbReference>
<feature type="transmembrane region" description="Helical" evidence="2">
    <location>
        <begin position="339"/>
        <end position="359"/>
    </location>
</feature>
<dbReference type="Pfam" id="PF07690">
    <property type="entry name" value="MFS_1"/>
    <property type="match status" value="2"/>
</dbReference>
<dbReference type="SUPFAM" id="SSF103473">
    <property type="entry name" value="MFS general substrate transporter"/>
    <property type="match status" value="1"/>
</dbReference>
<feature type="region of interest" description="Disordered" evidence="1">
    <location>
        <begin position="562"/>
        <end position="713"/>
    </location>
</feature>
<feature type="compositionally biased region" description="Basic and acidic residues" evidence="1">
    <location>
        <begin position="1089"/>
        <end position="1100"/>
    </location>
</feature>
<feature type="transmembrane region" description="Helical" evidence="2">
    <location>
        <begin position="964"/>
        <end position="986"/>
    </location>
</feature>
<feature type="compositionally biased region" description="Polar residues" evidence="1">
    <location>
        <begin position="511"/>
        <end position="528"/>
    </location>
</feature>
<feature type="transmembrane region" description="Helical" evidence="2">
    <location>
        <begin position="424"/>
        <end position="448"/>
    </location>
</feature>
<keyword evidence="2" id="KW-0472">Membrane</keyword>
<feature type="region of interest" description="Disordered" evidence="1">
    <location>
        <begin position="511"/>
        <end position="546"/>
    </location>
</feature>